<evidence type="ECO:0000313" key="1">
    <source>
        <dbReference type="EMBL" id="MEQ2232607.1"/>
    </source>
</evidence>
<protein>
    <submittedName>
        <fullName evidence="1">Uncharacterized protein</fullName>
    </submittedName>
</protein>
<dbReference type="EMBL" id="JAHRIQ010035815">
    <property type="protein sequence ID" value="MEQ2232607.1"/>
    <property type="molecule type" value="Genomic_DNA"/>
</dbReference>
<name>A0ABV0TI87_9TELE</name>
<dbReference type="Proteomes" id="UP001482620">
    <property type="component" value="Unassembled WGS sequence"/>
</dbReference>
<accession>A0ABV0TI87</accession>
<reference evidence="1 2" key="1">
    <citation type="submission" date="2021-06" db="EMBL/GenBank/DDBJ databases">
        <authorList>
            <person name="Palmer J.M."/>
        </authorList>
    </citation>
    <scope>NUCLEOTIDE SEQUENCE [LARGE SCALE GENOMIC DNA]</scope>
    <source>
        <strain evidence="2">if_2019</strain>
        <tissue evidence="1">Muscle</tissue>
    </source>
</reference>
<feature type="non-terminal residue" evidence="1">
    <location>
        <position position="1"/>
    </location>
</feature>
<comment type="caution">
    <text evidence="1">The sequence shown here is derived from an EMBL/GenBank/DDBJ whole genome shotgun (WGS) entry which is preliminary data.</text>
</comment>
<sequence>TLSTLLLPLHQLLKTLDHLIILAHHYSTIICLTGKQLFGLSASPSGGSFHQPIGFPVPVPLPISLHCK</sequence>
<evidence type="ECO:0000313" key="2">
    <source>
        <dbReference type="Proteomes" id="UP001482620"/>
    </source>
</evidence>
<proteinExistence type="predicted"/>
<gene>
    <name evidence="1" type="ORF">ILYODFUR_013176</name>
</gene>
<keyword evidence="2" id="KW-1185">Reference proteome</keyword>
<organism evidence="1 2">
    <name type="scientific">Ilyodon furcidens</name>
    <name type="common">goldbreast splitfin</name>
    <dbReference type="NCBI Taxonomy" id="33524"/>
    <lineage>
        <taxon>Eukaryota</taxon>
        <taxon>Metazoa</taxon>
        <taxon>Chordata</taxon>
        <taxon>Craniata</taxon>
        <taxon>Vertebrata</taxon>
        <taxon>Euteleostomi</taxon>
        <taxon>Actinopterygii</taxon>
        <taxon>Neopterygii</taxon>
        <taxon>Teleostei</taxon>
        <taxon>Neoteleostei</taxon>
        <taxon>Acanthomorphata</taxon>
        <taxon>Ovalentaria</taxon>
        <taxon>Atherinomorphae</taxon>
        <taxon>Cyprinodontiformes</taxon>
        <taxon>Goodeidae</taxon>
        <taxon>Ilyodon</taxon>
    </lineage>
</organism>